<dbReference type="AlphaFoldDB" id="A0ABD3W577"/>
<dbReference type="PANTHER" id="PTHR32026:SF10">
    <property type="entry name" value="METHYLTRANSFERASE-LIKE PROTEIN 24-RELATED"/>
    <property type="match status" value="1"/>
</dbReference>
<dbReference type="EMBL" id="JBJQND010000008">
    <property type="protein sequence ID" value="KAL3869058.1"/>
    <property type="molecule type" value="Genomic_DNA"/>
</dbReference>
<evidence type="ECO:0000259" key="2">
    <source>
        <dbReference type="Pfam" id="PF13383"/>
    </source>
</evidence>
<comment type="caution">
    <text evidence="3">The sequence shown here is derived from an EMBL/GenBank/DDBJ whole genome shotgun (WGS) entry which is preliminary data.</text>
</comment>
<dbReference type="EMBL" id="JBJQND010000008">
    <property type="protein sequence ID" value="KAL3869042.1"/>
    <property type="molecule type" value="Genomic_DNA"/>
</dbReference>
<gene>
    <name evidence="3" type="ORF">ACJMK2_041769</name>
    <name evidence="4" type="ORF">ACJMK2_041785</name>
</gene>
<evidence type="ECO:0000313" key="3">
    <source>
        <dbReference type="EMBL" id="KAL3869042.1"/>
    </source>
</evidence>
<name>A0ABD3W577_SINWO</name>
<protein>
    <recommendedName>
        <fullName evidence="2">Methyltransferase domain-containing protein</fullName>
    </recommendedName>
</protein>
<evidence type="ECO:0000256" key="1">
    <source>
        <dbReference type="SAM" id="Phobius"/>
    </source>
</evidence>
<dbReference type="SUPFAM" id="SSF53335">
    <property type="entry name" value="S-adenosyl-L-methionine-dependent methyltransferases"/>
    <property type="match status" value="1"/>
</dbReference>
<evidence type="ECO:0000313" key="5">
    <source>
        <dbReference type="Proteomes" id="UP001634394"/>
    </source>
</evidence>
<keyword evidence="1" id="KW-0812">Transmembrane</keyword>
<evidence type="ECO:0000313" key="4">
    <source>
        <dbReference type="EMBL" id="KAL3869058.1"/>
    </source>
</evidence>
<dbReference type="Proteomes" id="UP001634394">
    <property type="component" value="Unassembled WGS sequence"/>
</dbReference>
<dbReference type="Gene3D" id="3.40.50.150">
    <property type="entry name" value="Vaccinia Virus protein VP39"/>
    <property type="match status" value="1"/>
</dbReference>
<dbReference type="InterPro" id="IPR029063">
    <property type="entry name" value="SAM-dependent_MTases_sf"/>
</dbReference>
<accession>A0ABD3W577</accession>
<feature type="domain" description="Methyltransferase" evidence="2">
    <location>
        <begin position="103"/>
        <end position="295"/>
    </location>
</feature>
<sequence>MGIVEKRGIVAIIVTNAFFIGIFTGKYMFNNTPIMNPNTFKNIASESLVTGSMSRSSGNTGQLNEIALSESKEDEQNSGINLPSDDAMKTMTKEHLTNILYNYLNGLQVLCRRVLRLGNIDDGGKEVCDDTKYRPRSSCLVYSFGIGYRFDFDDDAIQYYGCEMHCFDPSMNDFKYRYPGDKAIFHPIGLGAFDGILNASSKTEKRLWEVRKLNTIKSMLNHTKRDIDILKMDVEGSEYASFLEMARSGELKHVRQICVELHSWAKETINEQITAMRTLYEHGFRIFMRERNLYHECLFTSGEIPRKKTQCMEMSLVNIHWKSLD</sequence>
<dbReference type="InterPro" id="IPR026913">
    <property type="entry name" value="METTL24"/>
</dbReference>
<dbReference type="InterPro" id="IPR025714">
    <property type="entry name" value="Methyltranfer_dom"/>
</dbReference>
<keyword evidence="1" id="KW-0472">Membrane</keyword>
<proteinExistence type="predicted"/>
<keyword evidence="5" id="KW-1185">Reference proteome</keyword>
<organism evidence="3 5">
    <name type="scientific">Sinanodonta woodiana</name>
    <name type="common">Chinese pond mussel</name>
    <name type="synonym">Anodonta woodiana</name>
    <dbReference type="NCBI Taxonomy" id="1069815"/>
    <lineage>
        <taxon>Eukaryota</taxon>
        <taxon>Metazoa</taxon>
        <taxon>Spiralia</taxon>
        <taxon>Lophotrochozoa</taxon>
        <taxon>Mollusca</taxon>
        <taxon>Bivalvia</taxon>
        <taxon>Autobranchia</taxon>
        <taxon>Heteroconchia</taxon>
        <taxon>Palaeoheterodonta</taxon>
        <taxon>Unionida</taxon>
        <taxon>Unionoidea</taxon>
        <taxon>Unionidae</taxon>
        <taxon>Unioninae</taxon>
        <taxon>Sinanodonta</taxon>
    </lineage>
</organism>
<feature type="transmembrane region" description="Helical" evidence="1">
    <location>
        <begin position="9"/>
        <end position="29"/>
    </location>
</feature>
<dbReference type="PANTHER" id="PTHR32026">
    <property type="entry name" value="METHYLTRANSFERASE-LIKE PROTEIN 24"/>
    <property type="match status" value="1"/>
</dbReference>
<dbReference type="Pfam" id="PF13383">
    <property type="entry name" value="Methyltransf_22"/>
    <property type="match status" value="1"/>
</dbReference>
<reference evidence="3 5" key="1">
    <citation type="submission" date="2024-11" db="EMBL/GenBank/DDBJ databases">
        <title>Chromosome-level genome assembly of the freshwater bivalve Anodonta woodiana.</title>
        <authorList>
            <person name="Chen X."/>
        </authorList>
    </citation>
    <scope>NUCLEOTIDE SEQUENCE [LARGE SCALE GENOMIC DNA]</scope>
    <source>
        <strain evidence="3">MN2024</strain>
        <tissue evidence="3">Gills</tissue>
    </source>
</reference>
<keyword evidence="1" id="KW-1133">Transmembrane helix</keyword>